<reference evidence="1 2" key="1">
    <citation type="submission" date="2023-07" db="EMBL/GenBank/DDBJ databases">
        <title>Sorghum-associated microbial communities from plants grown in Nebraska, USA.</title>
        <authorList>
            <person name="Schachtman D."/>
        </authorList>
    </citation>
    <scope>NUCLEOTIDE SEQUENCE [LARGE SCALE GENOMIC DNA]</scope>
    <source>
        <strain evidence="1 2">3262</strain>
    </source>
</reference>
<protein>
    <submittedName>
        <fullName evidence="1">Uncharacterized protein</fullName>
    </submittedName>
</protein>
<evidence type="ECO:0000313" key="2">
    <source>
        <dbReference type="Proteomes" id="UP001247620"/>
    </source>
</evidence>
<evidence type="ECO:0000313" key="1">
    <source>
        <dbReference type="EMBL" id="MDR6940764.1"/>
    </source>
</evidence>
<dbReference type="RefSeq" id="WP_310091770.1">
    <property type="nucleotide sequence ID" value="NZ_JAVDUU010000001.1"/>
</dbReference>
<accession>A0ABU1T5T8</accession>
<sequence length="202" mass="23423">MKSLISKAIFIAILLLGYFITVPYAQSGKMNTVLIKQIDSMFKSDQFWRKEFVKVQHKERSVYSDETIQSKWSETDSINELKAKAIIKKYGYPGYDLVGESSDNFWAIIQHCDDDIAFQEHVVALMKKQVDKNNASKRNYAYLTDRILVNKNQKQIYGTQLSRDNKTGKFSAFPLKYPKLVDKLREQVGLEPLADYIKGFDR</sequence>
<dbReference type="EMBL" id="JAVDUU010000001">
    <property type="protein sequence ID" value="MDR6940764.1"/>
    <property type="molecule type" value="Genomic_DNA"/>
</dbReference>
<dbReference type="Proteomes" id="UP001247620">
    <property type="component" value="Unassembled WGS sequence"/>
</dbReference>
<organism evidence="1 2">
    <name type="scientific">Mucilaginibacter pocheonensis</name>
    <dbReference type="NCBI Taxonomy" id="398050"/>
    <lineage>
        <taxon>Bacteria</taxon>
        <taxon>Pseudomonadati</taxon>
        <taxon>Bacteroidota</taxon>
        <taxon>Sphingobacteriia</taxon>
        <taxon>Sphingobacteriales</taxon>
        <taxon>Sphingobacteriaceae</taxon>
        <taxon>Mucilaginibacter</taxon>
    </lineage>
</organism>
<gene>
    <name evidence="1" type="ORF">J2W55_000592</name>
</gene>
<proteinExistence type="predicted"/>
<dbReference type="InterPro" id="IPR046732">
    <property type="entry name" value="DUF6624"/>
</dbReference>
<name>A0ABU1T5T8_9SPHI</name>
<dbReference type="Pfam" id="PF20329">
    <property type="entry name" value="DUF6624"/>
    <property type="match status" value="1"/>
</dbReference>
<keyword evidence="2" id="KW-1185">Reference proteome</keyword>
<comment type="caution">
    <text evidence="1">The sequence shown here is derived from an EMBL/GenBank/DDBJ whole genome shotgun (WGS) entry which is preliminary data.</text>
</comment>